<feature type="transmembrane region" description="Helical" evidence="8">
    <location>
        <begin position="101"/>
        <end position="122"/>
    </location>
</feature>
<keyword evidence="3" id="KW-0813">Transport</keyword>
<dbReference type="GO" id="GO:0005886">
    <property type="term" value="C:plasma membrane"/>
    <property type="evidence" value="ECO:0007669"/>
    <property type="project" value="UniProtKB-SubCell"/>
</dbReference>
<comment type="caution">
    <text evidence="9">The sequence shown here is derived from an EMBL/GenBank/DDBJ whole genome shotgun (WGS) entry which is preliminary data.</text>
</comment>
<evidence type="ECO:0000256" key="1">
    <source>
        <dbReference type="ARBA" id="ARBA00004651"/>
    </source>
</evidence>
<comment type="subcellular location">
    <subcellularLocation>
        <location evidence="1">Cell membrane</location>
        <topology evidence="1">Multi-pass membrane protein</topology>
    </subcellularLocation>
</comment>
<feature type="transmembrane region" description="Helical" evidence="8">
    <location>
        <begin position="256"/>
        <end position="275"/>
    </location>
</feature>
<name>A0A483CR06_9EURY</name>
<proteinExistence type="inferred from homology"/>
<dbReference type="InterPro" id="IPR004776">
    <property type="entry name" value="Mem_transp_PIN-like"/>
</dbReference>
<feature type="transmembrane region" description="Helical" evidence="8">
    <location>
        <begin position="36"/>
        <end position="56"/>
    </location>
</feature>
<comment type="similarity">
    <text evidence="2">Belongs to the auxin efflux carrier (TC 2.A.69) family.</text>
</comment>
<feature type="transmembrane region" description="Helical" evidence="8">
    <location>
        <begin position="162"/>
        <end position="182"/>
    </location>
</feature>
<feature type="transmembrane region" description="Helical" evidence="8">
    <location>
        <begin position="287"/>
        <end position="307"/>
    </location>
</feature>
<feature type="transmembrane region" description="Helical" evidence="8">
    <location>
        <begin position="225"/>
        <end position="250"/>
    </location>
</feature>
<keyword evidence="6 8" id="KW-1133">Transmembrane helix</keyword>
<dbReference type="PANTHER" id="PTHR36838:SF1">
    <property type="entry name" value="SLR1864 PROTEIN"/>
    <property type="match status" value="1"/>
</dbReference>
<dbReference type="RefSeq" id="WP_130645591.1">
    <property type="nucleotide sequence ID" value="NZ_PGCL01000001.1"/>
</dbReference>
<keyword evidence="5 8" id="KW-0812">Transmembrane</keyword>
<feature type="transmembrane region" description="Helical" evidence="8">
    <location>
        <begin position="188"/>
        <end position="213"/>
    </location>
</feature>
<evidence type="ECO:0000256" key="2">
    <source>
        <dbReference type="ARBA" id="ARBA00010145"/>
    </source>
</evidence>
<evidence type="ECO:0000313" key="10">
    <source>
        <dbReference type="Proteomes" id="UP000292580"/>
    </source>
</evidence>
<protein>
    <submittedName>
        <fullName evidence="9">AEC family transporter</fullName>
    </submittedName>
</protein>
<dbReference type="AlphaFoldDB" id="A0A483CR06"/>
<dbReference type="GO" id="GO:0055085">
    <property type="term" value="P:transmembrane transport"/>
    <property type="evidence" value="ECO:0007669"/>
    <property type="project" value="InterPro"/>
</dbReference>
<keyword evidence="10" id="KW-1185">Reference proteome</keyword>
<evidence type="ECO:0000256" key="7">
    <source>
        <dbReference type="ARBA" id="ARBA00023136"/>
    </source>
</evidence>
<dbReference type="Pfam" id="PF03547">
    <property type="entry name" value="Mem_trans"/>
    <property type="match status" value="2"/>
</dbReference>
<dbReference type="Proteomes" id="UP000292580">
    <property type="component" value="Unassembled WGS sequence"/>
</dbReference>
<dbReference type="Gene3D" id="1.20.1530.20">
    <property type="match status" value="1"/>
</dbReference>
<sequence length="308" mass="32798">MEYFGVFNQVLTLFLLVCAGYAARRSGVIDDAMTTGTCRFLVNCALPALIISSMMVPFSADLLSACGGMLVITGIFYGVSLVIALLLPLLIRAPLAEQGTYAFLLLFSNTGFMGFPVVQTIFGDEGLFYAAIFNLPFNLLVFSVGIILLTRHRGGDEGRFDPVILLNPGIIAVLIGFLIFVIPISLPVAVSGAVTALGSVTTPLSMIVIGAMLARIEPSEIFAGWRVYVVSGARLLLLPLVVWAVLSPFIHDPYLLGIPVVMAAMPAAANAAILAEEYRADTQLASQGVFISTLFCTLTIPFVAVLLV</sequence>
<evidence type="ECO:0000256" key="5">
    <source>
        <dbReference type="ARBA" id="ARBA00022692"/>
    </source>
</evidence>
<feature type="transmembrane region" description="Helical" evidence="8">
    <location>
        <begin position="128"/>
        <end position="150"/>
    </location>
</feature>
<gene>
    <name evidence="9" type="ORF">CUJ86_00400</name>
</gene>
<accession>A0A483CR06</accession>
<evidence type="ECO:0000256" key="6">
    <source>
        <dbReference type="ARBA" id="ARBA00022989"/>
    </source>
</evidence>
<evidence type="ECO:0000256" key="3">
    <source>
        <dbReference type="ARBA" id="ARBA00022448"/>
    </source>
</evidence>
<evidence type="ECO:0000313" key="9">
    <source>
        <dbReference type="EMBL" id="TAJ45248.1"/>
    </source>
</evidence>
<keyword evidence="7 8" id="KW-0472">Membrane</keyword>
<evidence type="ECO:0000256" key="8">
    <source>
        <dbReference type="SAM" id="Phobius"/>
    </source>
</evidence>
<evidence type="ECO:0000256" key="4">
    <source>
        <dbReference type="ARBA" id="ARBA00022475"/>
    </source>
</evidence>
<dbReference type="InterPro" id="IPR038770">
    <property type="entry name" value="Na+/solute_symporter_sf"/>
</dbReference>
<keyword evidence="4" id="KW-1003">Cell membrane</keyword>
<dbReference type="PANTHER" id="PTHR36838">
    <property type="entry name" value="AUXIN EFFLUX CARRIER FAMILY PROTEIN"/>
    <property type="match status" value="1"/>
</dbReference>
<organism evidence="9 10">
    <name type="scientific">Methanofollis fontis</name>
    <dbReference type="NCBI Taxonomy" id="2052832"/>
    <lineage>
        <taxon>Archaea</taxon>
        <taxon>Methanobacteriati</taxon>
        <taxon>Methanobacteriota</taxon>
        <taxon>Stenosarchaea group</taxon>
        <taxon>Methanomicrobia</taxon>
        <taxon>Methanomicrobiales</taxon>
        <taxon>Methanomicrobiaceae</taxon>
        <taxon>Methanofollis</taxon>
    </lineage>
</organism>
<dbReference type="OrthoDB" id="147743at2157"/>
<feature type="transmembrane region" description="Helical" evidence="8">
    <location>
        <begin position="6"/>
        <end position="24"/>
    </location>
</feature>
<feature type="transmembrane region" description="Helical" evidence="8">
    <location>
        <begin position="62"/>
        <end position="89"/>
    </location>
</feature>
<reference evidence="9 10" key="1">
    <citation type="submission" date="2017-11" db="EMBL/GenBank/DDBJ databases">
        <title>Isolation and Characterization of Methanofollis Species from Methane Seep Offshore SW Taiwan.</title>
        <authorList>
            <person name="Teng N.-H."/>
            <person name="Lai M.-C."/>
            <person name="Chen S.-C."/>
        </authorList>
    </citation>
    <scope>NUCLEOTIDE SEQUENCE [LARGE SCALE GENOMIC DNA]</scope>
    <source>
        <strain evidence="9 10">FWC-SCC2</strain>
    </source>
</reference>
<dbReference type="EMBL" id="PGCL01000001">
    <property type="protein sequence ID" value="TAJ45248.1"/>
    <property type="molecule type" value="Genomic_DNA"/>
</dbReference>